<dbReference type="GO" id="GO:0004532">
    <property type="term" value="F:RNA exonuclease activity"/>
    <property type="evidence" value="ECO:0007669"/>
    <property type="project" value="UniProtKB-UniRule"/>
</dbReference>
<dbReference type="InterPro" id="IPR015946">
    <property type="entry name" value="KH_dom-like_a/b"/>
</dbReference>
<dbReference type="SUPFAM" id="SSF56281">
    <property type="entry name" value="Metallo-hydrolase/oxidoreductase"/>
    <property type="match status" value="1"/>
</dbReference>
<dbReference type="PANTHER" id="PTHR11203:SF51">
    <property type="entry name" value="CLEAVAGE AND POLYADENYLATION SPECIFICITY FACTOR"/>
    <property type="match status" value="1"/>
</dbReference>
<keyword evidence="4 12" id="KW-0255">Endonuclease</keyword>
<dbReference type="Pfam" id="PF16661">
    <property type="entry name" value="Lactamase_B_6"/>
    <property type="match status" value="1"/>
</dbReference>
<comment type="cofactor">
    <cofactor evidence="12">
        <name>Zn(2+)</name>
        <dbReference type="ChEBI" id="CHEBI:29105"/>
    </cofactor>
    <text evidence="12">Binds 2 Zn(2+) ions, which are required for nuclease activity.</text>
</comment>
<keyword evidence="3 12" id="KW-0479">Metal-binding</keyword>
<comment type="caution">
    <text evidence="12">Lacks conserved residue(s) required for the propagation of feature annotation.</text>
</comment>
<feature type="binding site" evidence="12">
    <location>
        <position position="246"/>
    </location>
    <ligand>
        <name>Zn(2+)</name>
        <dbReference type="ChEBI" id="CHEBI:29105"/>
        <label>2</label>
    </ligand>
</feature>
<dbReference type="InterPro" id="IPR019975">
    <property type="entry name" value="aCPSF1"/>
</dbReference>
<dbReference type="GO" id="GO:0004521">
    <property type="term" value="F:RNA endonuclease activity"/>
    <property type="evidence" value="ECO:0007669"/>
    <property type="project" value="UniProtKB-UniRule"/>
</dbReference>
<evidence type="ECO:0000256" key="3">
    <source>
        <dbReference type="ARBA" id="ARBA00022723"/>
    </source>
</evidence>
<feature type="binding site" evidence="12">
    <location>
        <position position="329"/>
    </location>
    <ligand>
        <name>Zn(2+)</name>
        <dbReference type="ChEBI" id="CHEBI:29105"/>
        <label>1</label>
    </ligand>
</feature>
<dbReference type="InterPro" id="IPR033769">
    <property type="entry name" value="TffA_KH"/>
</dbReference>
<evidence type="ECO:0000256" key="12">
    <source>
        <dbReference type="HAMAP-Rule" id="MF_00870"/>
    </source>
</evidence>
<feature type="binding site" evidence="12">
    <location>
        <position position="242"/>
    </location>
    <ligand>
        <name>Zn(2+)</name>
        <dbReference type="ChEBI" id="CHEBI:29105"/>
        <label>1</label>
    </ligand>
</feature>
<evidence type="ECO:0000259" key="13">
    <source>
        <dbReference type="SMART" id="SM00849"/>
    </source>
</evidence>
<dbReference type="PANTHER" id="PTHR11203">
    <property type="entry name" value="CLEAVAGE AND POLYADENYLATION SPECIFICITY FACTOR FAMILY MEMBER"/>
    <property type="match status" value="1"/>
</dbReference>
<dbReference type="Pfam" id="PF10996">
    <property type="entry name" value="Beta-Casp"/>
    <property type="match status" value="1"/>
</dbReference>
<dbReference type="InterPro" id="IPR001279">
    <property type="entry name" value="Metallo-B-lactamas"/>
</dbReference>
<dbReference type="GO" id="GO:0008270">
    <property type="term" value="F:zinc ion binding"/>
    <property type="evidence" value="ECO:0007669"/>
    <property type="project" value="UniProtKB-UniRule"/>
</dbReference>
<evidence type="ECO:0000256" key="8">
    <source>
        <dbReference type="ARBA" id="ARBA00022884"/>
    </source>
</evidence>
<dbReference type="EC" id="3.1.-.-" evidence="12"/>
<keyword evidence="6 12" id="KW-0862">Zinc</keyword>
<dbReference type="Gene3D" id="3.40.50.10890">
    <property type="match status" value="1"/>
</dbReference>
<accession>G7VBR6</accession>
<evidence type="ECO:0000259" key="14">
    <source>
        <dbReference type="SMART" id="SM01027"/>
    </source>
</evidence>
<feature type="domain" description="Beta-Casp" evidence="14">
    <location>
        <begin position="421"/>
        <end position="553"/>
    </location>
</feature>
<keyword evidence="5 12" id="KW-0378">Hydrolase</keyword>
<keyword evidence="1 12" id="KW-0806">Transcription termination</keyword>
<evidence type="ECO:0000313" key="15">
    <source>
        <dbReference type="EMBL" id="AET33683.1"/>
    </source>
</evidence>
<comment type="function">
    <text evidence="12">Terminates transcription on the whole genome. Termination is linked to FttA-mediated RNA cleavage and does not require NTP hydrolysis. Cleaves endonucleolytically at the RNA exit channel of RNA polymerase (RNAP); the 5'-3' exonuclease activity of this protein degrades the nascent RNA released from RNAP.</text>
</comment>
<dbReference type="InterPro" id="IPR022712">
    <property type="entry name" value="Beta_Casp"/>
</dbReference>
<dbReference type="GO" id="GO:0003723">
    <property type="term" value="F:RNA binding"/>
    <property type="evidence" value="ECO:0007669"/>
    <property type="project" value="UniProtKB-UniRule"/>
</dbReference>
<sequence>MFIYVVVMPLVSFLELENKVKAILSGVDVVRVAFEGPNLCIYVKKPAENVLDMIGEVAKTLKKRVVLRADASSRMSEKSAAKVIREILEDVEDVVFESNGDVYIYLARPLRERDIKAAAREIFLRTGWRAVIESGVPRDRVKLPTHEIVGVRQIFHKAYAQRAELMDYLARYIHQEPVVKEGPITVTFLGAAMEVGRSAILVSTTESNVLLDCGLKPGQYDEDFPLLDLVDIDKLDAVVLTHAHMDHVGCLPLLFKYGYRGPVYMTDPTKYQAFILLSDYVELKEREGLQPSFSMADIEAVIYHTITLDYEEVTDIAPDIKLTFYDAGHEIGSAMAHLHIGNGRYNILYTGDFKYGKTRLLNRAVNKFKRVEMLIMESTYGGKDDVQPPRLEAENALAKHVSDTVSKGGKVLIPAFSTGRGQEILYILNKMIEGGLVPRVPIYVDGMIVETLNAYLMYPHYLNPEVAEEIYGGVNPFTTSGSVVIVDRAKRVEDRINQVAKIAQSEEPAVIIAPHGMLNGGPVLDYFAQLAYDERNKLIFVSYQAEGTLGRRILNGEREFVIRSLVGGESKIDMRMEVASIPGFSGHSDRRELMKYVEHMEPKPKKIVLIHGEPSKIISLATSIELKYKITTVIPKVGERIRAL</sequence>
<evidence type="ECO:0000256" key="2">
    <source>
        <dbReference type="ARBA" id="ARBA00022722"/>
    </source>
</evidence>
<evidence type="ECO:0000256" key="4">
    <source>
        <dbReference type="ARBA" id="ARBA00022759"/>
    </source>
</evidence>
<dbReference type="Gene3D" id="3.30.300.230">
    <property type="match status" value="1"/>
</dbReference>
<feature type="binding site" evidence="12">
    <location>
        <position position="244"/>
    </location>
    <ligand>
        <name>Zn(2+)</name>
        <dbReference type="ChEBI" id="CHEBI:29105"/>
        <label>1</label>
    </ligand>
</feature>
<gene>
    <name evidence="12" type="primary">fttA</name>
    <name evidence="15" type="ORF">P186_2291</name>
</gene>
<dbReference type="GO" id="GO:0003677">
    <property type="term" value="F:DNA binding"/>
    <property type="evidence" value="ECO:0007669"/>
    <property type="project" value="UniProtKB-KW"/>
</dbReference>
<evidence type="ECO:0000256" key="10">
    <source>
        <dbReference type="ARBA" id="ARBA00023125"/>
    </source>
</evidence>
<feature type="binding site" evidence="12">
    <location>
        <position position="611"/>
    </location>
    <ligand>
        <name>Zn(2+)</name>
        <dbReference type="ChEBI" id="CHEBI:29105"/>
        <label>2</label>
    </ligand>
</feature>
<keyword evidence="10 12" id="KW-0238">DNA-binding</keyword>
<evidence type="ECO:0000256" key="11">
    <source>
        <dbReference type="ARBA" id="ARBA00023163"/>
    </source>
</evidence>
<feature type="binding site" evidence="12">
    <location>
        <position position="352"/>
    </location>
    <ligand>
        <name>Zn(2+)</name>
        <dbReference type="ChEBI" id="CHEBI:29105"/>
        <label>2</label>
    </ligand>
</feature>
<reference evidence="15 16" key="1">
    <citation type="journal article" date="2012" name="J. Bacteriol.">
        <title>Complete genome sequence of strain 1860, a crenarchaeon of the genus pyrobaculum able to grow with various electron acceptors.</title>
        <authorList>
            <person name="Mardanov A.V."/>
            <person name="Gumerov V.M."/>
            <person name="Slobodkina G.B."/>
            <person name="Beletsky A.V."/>
            <person name="Bonch-Osmolovskaya E.A."/>
            <person name="Ravin N.V."/>
            <person name="Skryabin K.G."/>
        </authorList>
    </citation>
    <scope>NUCLEOTIDE SEQUENCE [LARGE SCALE GENOMIC DNA]</scope>
    <source>
        <strain evidence="15 16">1860</strain>
    </source>
</reference>
<dbReference type="STRING" id="1104324.P186_2291"/>
<feature type="binding site" evidence="12">
    <location>
        <position position="352"/>
    </location>
    <ligand>
        <name>Zn(2+)</name>
        <dbReference type="ChEBI" id="CHEBI:29105"/>
        <label>1</label>
    </ligand>
</feature>
<dbReference type="InterPro" id="IPR036866">
    <property type="entry name" value="RibonucZ/Hydroxyglut_hydro"/>
</dbReference>
<dbReference type="SMART" id="SM00849">
    <property type="entry name" value="Lactamase_B"/>
    <property type="match status" value="1"/>
</dbReference>
<keyword evidence="2 12" id="KW-0540">Nuclease</keyword>
<feature type="region of interest" description="Metallo-beta-lactamase C-terminus" evidence="12">
    <location>
        <begin position="586"/>
        <end position="644"/>
    </location>
</feature>
<dbReference type="Pfam" id="PF07521">
    <property type="entry name" value="RMMBL"/>
    <property type="match status" value="1"/>
</dbReference>
<comment type="similarity">
    <text evidence="12">Belongs to the metallo-beta-lactamase superfamily. RNA-metabolizing metallo-beta-lactamase-like family. FttA subfamily.</text>
</comment>
<evidence type="ECO:0000256" key="9">
    <source>
        <dbReference type="ARBA" id="ARBA00023015"/>
    </source>
</evidence>
<dbReference type="AlphaFoldDB" id="G7VBR6"/>
<dbReference type="InterPro" id="IPR050698">
    <property type="entry name" value="MBL"/>
</dbReference>
<dbReference type="Gene3D" id="3.30.300.20">
    <property type="match status" value="1"/>
</dbReference>
<proteinExistence type="inferred from homology"/>
<dbReference type="CDD" id="cd22532">
    <property type="entry name" value="KH-II_CPSF_arch_rpt1"/>
    <property type="match status" value="1"/>
</dbReference>
<dbReference type="EMBL" id="CP003098">
    <property type="protein sequence ID" value="AET33683.1"/>
    <property type="molecule type" value="Genomic_DNA"/>
</dbReference>
<dbReference type="Pfam" id="PF17214">
    <property type="entry name" value="KH_TffA"/>
    <property type="match status" value="1"/>
</dbReference>
<dbReference type="Proteomes" id="UP000005867">
    <property type="component" value="Chromosome"/>
</dbReference>
<keyword evidence="16" id="KW-1185">Reference proteome</keyword>
<dbReference type="BioCyc" id="PSP1104324:GJSN-2242-MONOMER"/>
<comment type="subunit">
    <text evidence="12">Homodimer. Interacts with RNA polymerase (RNAP), interacts with the Spt4-Spt5 complex.</text>
</comment>
<feature type="domain" description="Metallo-beta-lactamase" evidence="13">
    <location>
        <begin position="196"/>
        <end position="409"/>
    </location>
</feature>
<dbReference type="NCBIfam" id="TIGR03675">
    <property type="entry name" value="arCOG00543"/>
    <property type="match status" value="1"/>
</dbReference>
<evidence type="ECO:0000256" key="1">
    <source>
        <dbReference type="ARBA" id="ARBA00022472"/>
    </source>
</evidence>
<dbReference type="GO" id="GO:0006353">
    <property type="term" value="P:DNA-templated transcription termination"/>
    <property type="evidence" value="ECO:0007669"/>
    <property type="project" value="UniProtKB-UniRule"/>
</dbReference>
<dbReference type="HOGENOM" id="CLU_009673_5_1_2"/>
<dbReference type="InterPro" id="IPR011108">
    <property type="entry name" value="RMMBL"/>
</dbReference>
<keyword evidence="8 12" id="KW-0694">RNA-binding</keyword>
<dbReference type="KEGG" id="pyr:P186_2291"/>
<name>G7VBR6_9CREN</name>
<dbReference type="eggNOG" id="arCOG00543">
    <property type="taxonomic scope" value="Archaea"/>
</dbReference>
<dbReference type="HAMAP" id="MF_00870">
    <property type="entry name" value="FttA"/>
    <property type="match status" value="1"/>
</dbReference>
<evidence type="ECO:0000256" key="7">
    <source>
        <dbReference type="ARBA" id="ARBA00022839"/>
    </source>
</evidence>
<organism evidence="15 16">
    <name type="scientific">Pyrobaculum ferrireducens</name>
    <dbReference type="NCBI Taxonomy" id="1104324"/>
    <lineage>
        <taxon>Archaea</taxon>
        <taxon>Thermoproteota</taxon>
        <taxon>Thermoprotei</taxon>
        <taxon>Thermoproteales</taxon>
        <taxon>Thermoproteaceae</taxon>
        <taxon>Pyrobaculum</taxon>
    </lineage>
</organism>
<keyword evidence="9 12" id="KW-0805">Transcription regulation</keyword>
<protein>
    <recommendedName>
        <fullName evidence="12">Transcription termination factor FttA</fullName>
        <ecNumber evidence="12">3.1.-.-</ecNumber>
    </recommendedName>
</protein>
<evidence type="ECO:0000256" key="5">
    <source>
        <dbReference type="ARBA" id="ARBA00022801"/>
    </source>
</evidence>
<dbReference type="SMART" id="SM01027">
    <property type="entry name" value="Beta-Casp"/>
    <property type="match status" value="1"/>
</dbReference>
<dbReference type="Gene3D" id="3.60.15.10">
    <property type="entry name" value="Ribonuclease Z/Hydroxyacylglutathione hydrolase-like"/>
    <property type="match status" value="1"/>
</dbReference>
<keyword evidence="11" id="KW-0804">Transcription</keyword>
<evidence type="ECO:0000256" key="6">
    <source>
        <dbReference type="ARBA" id="ARBA00022833"/>
    </source>
</evidence>
<keyword evidence="7 12" id="KW-0269">Exonuclease</keyword>
<evidence type="ECO:0000313" key="16">
    <source>
        <dbReference type="Proteomes" id="UP000005867"/>
    </source>
</evidence>
<feature type="binding site" evidence="12">
    <location>
        <position position="247"/>
    </location>
    <ligand>
        <name>Zn(2+)</name>
        <dbReference type="ChEBI" id="CHEBI:29105"/>
        <label>2</label>
    </ligand>
</feature>
<dbReference type="CDD" id="cd16295">
    <property type="entry name" value="TTHA0252-CPSF-like_MBL-fold"/>
    <property type="match status" value="1"/>
</dbReference>